<dbReference type="InterPro" id="IPR017243">
    <property type="entry name" value="Bloc1s5"/>
</dbReference>
<keyword evidence="4" id="KW-1185">Reference proteome</keyword>
<gene>
    <name evidence="3" type="ORF">CYNAS_LOCUS13542</name>
</gene>
<dbReference type="Pfam" id="PF14942">
    <property type="entry name" value="Muted"/>
    <property type="match status" value="1"/>
</dbReference>
<dbReference type="GO" id="GO:0030133">
    <property type="term" value="C:transport vesicle"/>
    <property type="evidence" value="ECO:0007669"/>
    <property type="project" value="InterPro"/>
</dbReference>
<evidence type="ECO:0000313" key="4">
    <source>
        <dbReference type="Proteomes" id="UP001176961"/>
    </source>
</evidence>
<evidence type="ECO:0000313" key="3">
    <source>
        <dbReference type="EMBL" id="CAJ0601559.1"/>
    </source>
</evidence>
<accession>A0AA36H0N3</accession>
<comment type="caution">
    <text evidence="3">The sequence shown here is derived from an EMBL/GenBank/DDBJ whole genome shotgun (WGS) entry which is preliminary data.</text>
</comment>
<name>A0AA36H0N3_CYLNA</name>
<reference evidence="3" key="1">
    <citation type="submission" date="2023-07" db="EMBL/GenBank/DDBJ databases">
        <authorList>
            <consortium name="CYATHOMIX"/>
        </authorList>
    </citation>
    <scope>NUCLEOTIDE SEQUENCE</scope>
    <source>
        <strain evidence="3">N/A</strain>
    </source>
</reference>
<dbReference type="EMBL" id="CATQJL010000305">
    <property type="protein sequence ID" value="CAJ0601559.1"/>
    <property type="molecule type" value="Genomic_DNA"/>
</dbReference>
<proteinExistence type="inferred from homology"/>
<dbReference type="GO" id="GO:0031083">
    <property type="term" value="C:BLOC-1 complex"/>
    <property type="evidence" value="ECO:0007669"/>
    <property type="project" value="InterPro"/>
</dbReference>
<sequence length="133" mass="15690">MPEYKMSIPTVMRDTQLVGQHLFDHTPYVRAEIDRFLDRFEKNERHREFDGILRASHALIEAAETPVEALFDAGKMTTLTDDVNQLTERIKKLTEPTYAKEHEEYLQDIVNKQKEYLDMRRAEAHLQLRNSIS</sequence>
<comment type="similarity">
    <text evidence="1">Belongs to the BLOC1S5 family.</text>
</comment>
<organism evidence="3 4">
    <name type="scientific">Cylicocyclus nassatus</name>
    <name type="common">Nematode worm</name>
    <dbReference type="NCBI Taxonomy" id="53992"/>
    <lineage>
        <taxon>Eukaryota</taxon>
        <taxon>Metazoa</taxon>
        <taxon>Ecdysozoa</taxon>
        <taxon>Nematoda</taxon>
        <taxon>Chromadorea</taxon>
        <taxon>Rhabditida</taxon>
        <taxon>Rhabditina</taxon>
        <taxon>Rhabditomorpha</taxon>
        <taxon>Strongyloidea</taxon>
        <taxon>Strongylidae</taxon>
        <taxon>Cylicocyclus</taxon>
    </lineage>
</organism>
<dbReference type="AlphaFoldDB" id="A0AA36H0N3"/>
<dbReference type="Proteomes" id="UP001176961">
    <property type="component" value="Unassembled WGS sequence"/>
</dbReference>
<evidence type="ECO:0000256" key="2">
    <source>
        <dbReference type="ARBA" id="ARBA00019580"/>
    </source>
</evidence>
<evidence type="ECO:0000256" key="1">
    <source>
        <dbReference type="ARBA" id="ARBA00010754"/>
    </source>
</evidence>
<protein>
    <recommendedName>
        <fullName evidence="2">Biogenesis of lysosome-related organelles complex 1 subunit 5</fullName>
    </recommendedName>
</protein>